<feature type="transmembrane region" description="Helical" evidence="2">
    <location>
        <begin position="202"/>
        <end position="220"/>
    </location>
</feature>
<feature type="transmembrane region" description="Helical" evidence="2">
    <location>
        <begin position="161"/>
        <end position="182"/>
    </location>
</feature>
<evidence type="ECO:0000256" key="1">
    <source>
        <dbReference type="ARBA" id="ARBA00007362"/>
    </source>
</evidence>
<dbReference type="Proteomes" id="UP000601171">
    <property type="component" value="Unassembled WGS sequence"/>
</dbReference>
<organism evidence="4 5">
    <name type="scientific">Paratissierella segnis</name>
    <dbReference type="NCBI Taxonomy" id="2763679"/>
    <lineage>
        <taxon>Bacteria</taxon>
        <taxon>Bacillati</taxon>
        <taxon>Bacillota</taxon>
        <taxon>Tissierellia</taxon>
        <taxon>Tissierellales</taxon>
        <taxon>Tissierellaceae</taxon>
        <taxon>Paratissierella</taxon>
    </lineage>
</organism>
<comment type="caution">
    <text evidence="4">The sequence shown here is derived from an EMBL/GenBank/DDBJ whole genome shotgun (WGS) entry which is preliminary data.</text>
</comment>
<gene>
    <name evidence="4" type="ORF">H8707_04170</name>
</gene>
<accession>A0A926EVW7</accession>
<feature type="transmembrane region" description="Helical" evidence="2">
    <location>
        <begin position="66"/>
        <end position="87"/>
    </location>
</feature>
<evidence type="ECO:0000313" key="5">
    <source>
        <dbReference type="Proteomes" id="UP000601171"/>
    </source>
</evidence>
<feature type="transmembrane region" description="Helical" evidence="2">
    <location>
        <begin position="255"/>
        <end position="275"/>
    </location>
</feature>
<dbReference type="AlphaFoldDB" id="A0A926EVW7"/>
<keyword evidence="5" id="KW-1185">Reference proteome</keyword>
<protein>
    <submittedName>
        <fullName evidence="4">DMT family transporter</fullName>
    </submittedName>
</protein>
<evidence type="ECO:0000313" key="4">
    <source>
        <dbReference type="EMBL" id="MBC8587434.1"/>
    </source>
</evidence>
<reference evidence="4" key="1">
    <citation type="submission" date="2020-08" db="EMBL/GenBank/DDBJ databases">
        <title>Genome public.</title>
        <authorList>
            <person name="Liu C."/>
            <person name="Sun Q."/>
        </authorList>
    </citation>
    <scope>NUCLEOTIDE SEQUENCE</scope>
    <source>
        <strain evidence="4">BX21</strain>
    </source>
</reference>
<dbReference type="PANTHER" id="PTHR22911:SF137">
    <property type="entry name" value="SOLUTE CARRIER FAMILY 35 MEMBER G2-RELATED"/>
    <property type="match status" value="1"/>
</dbReference>
<dbReference type="InterPro" id="IPR000620">
    <property type="entry name" value="EamA_dom"/>
</dbReference>
<proteinExistence type="inferred from homology"/>
<dbReference type="EMBL" id="JACRTG010000011">
    <property type="protein sequence ID" value="MBC8587434.1"/>
    <property type="molecule type" value="Genomic_DNA"/>
</dbReference>
<feature type="domain" description="EamA" evidence="3">
    <location>
        <begin position="202"/>
        <end position="297"/>
    </location>
</feature>
<keyword evidence="2" id="KW-1133">Transmembrane helix</keyword>
<evidence type="ECO:0000259" key="3">
    <source>
        <dbReference type="Pfam" id="PF00892"/>
    </source>
</evidence>
<sequence>MIFSWYTSAVMTILLWGIADLYYKKGTDPNDRYSHLRIVVMVGLIMGIQAFFELYKMNWQYNPVNIIKYLPVSSMYILSMTLGYVGLRYLEVSISSPVSNTSGAMAGILAFAVLKKRMNAWQLFGIILITIGLIAIAVIERKLAEEEQKQDNIHIDLKYKLGAMALIFPILYAIIDALGTFLDDVYLSSLMTPEEALISYELTFLVCGIISLIFITIVKKEKFTLLKEKDKALAAIFETAGQYFYVYALNTNSVVAAPMIASYSIVSVLLGRIFLKEKLLPKQYLIIAMVMVGIFILGFFE</sequence>
<feature type="domain" description="EamA" evidence="3">
    <location>
        <begin position="5"/>
        <end position="136"/>
    </location>
</feature>
<dbReference type="SUPFAM" id="SSF103481">
    <property type="entry name" value="Multidrug resistance efflux transporter EmrE"/>
    <property type="match status" value="2"/>
</dbReference>
<dbReference type="GO" id="GO:0016020">
    <property type="term" value="C:membrane"/>
    <property type="evidence" value="ECO:0007669"/>
    <property type="project" value="InterPro"/>
</dbReference>
<name>A0A926EVW7_9FIRM</name>
<keyword evidence="2" id="KW-0472">Membrane</keyword>
<dbReference type="PANTHER" id="PTHR22911">
    <property type="entry name" value="ACYL-MALONYL CONDENSING ENZYME-RELATED"/>
    <property type="match status" value="1"/>
</dbReference>
<feature type="transmembrane region" description="Helical" evidence="2">
    <location>
        <begin position="35"/>
        <end position="54"/>
    </location>
</feature>
<evidence type="ECO:0000256" key="2">
    <source>
        <dbReference type="SAM" id="Phobius"/>
    </source>
</evidence>
<dbReference type="RefSeq" id="WP_262428894.1">
    <property type="nucleotide sequence ID" value="NZ_JACRTG010000011.1"/>
</dbReference>
<feature type="transmembrane region" description="Helical" evidence="2">
    <location>
        <begin position="6"/>
        <end position="23"/>
    </location>
</feature>
<dbReference type="Pfam" id="PF00892">
    <property type="entry name" value="EamA"/>
    <property type="match status" value="2"/>
</dbReference>
<comment type="similarity">
    <text evidence="1">Belongs to the EamA transporter family.</text>
</comment>
<feature type="transmembrane region" description="Helical" evidence="2">
    <location>
        <begin position="120"/>
        <end position="140"/>
    </location>
</feature>
<dbReference type="InterPro" id="IPR037185">
    <property type="entry name" value="EmrE-like"/>
</dbReference>
<dbReference type="Gene3D" id="1.10.3730.20">
    <property type="match status" value="1"/>
</dbReference>
<keyword evidence="2" id="KW-0812">Transmembrane</keyword>
<feature type="transmembrane region" description="Helical" evidence="2">
    <location>
        <begin position="284"/>
        <end position="300"/>
    </location>
</feature>